<feature type="signal peptide" evidence="1">
    <location>
        <begin position="1"/>
        <end position="24"/>
    </location>
</feature>
<dbReference type="Proteomes" id="UP001242342">
    <property type="component" value="Unassembled WGS sequence"/>
</dbReference>
<gene>
    <name evidence="3" type="ORF">CSC81_11715</name>
    <name evidence="2" type="ORF">Q8W23_13810</name>
</gene>
<dbReference type="Pfam" id="PF15418">
    <property type="entry name" value="DUF4625"/>
    <property type="match status" value="1"/>
</dbReference>
<evidence type="ECO:0000313" key="5">
    <source>
        <dbReference type="Proteomes" id="UP001242342"/>
    </source>
</evidence>
<evidence type="ECO:0000313" key="4">
    <source>
        <dbReference type="Proteomes" id="UP000222163"/>
    </source>
</evidence>
<reference evidence="3" key="2">
    <citation type="submission" date="2017-10" db="EMBL/GenBank/DDBJ databases">
        <authorList>
            <person name="Enke T.N."/>
            <person name="Cordero O.X."/>
        </authorList>
    </citation>
    <scope>NUCLEOTIDE SEQUENCE</scope>
    <source>
        <strain evidence="3">4G03</strain>
    </source>
</reference>
<keyword evidence="5" id="KW-1185">Reference proteome</keyword>
<proteinExistence type="predicted"/>
<dbReference type="AlphaFoldDB" id="A0A2G1BSL8"/>
<evidence type="ECO:0000256" key="1">
    <source>
        <dbReference type="SAM" id="SignalP"/>
    </source>
</evidence>
<dbReference type="InterPro" id="IPR027829">
    <property type="entry name" value="DUF4625"/>
</dbReference>
<dbReference type="RefSeq" id="WP_099215929.1">
    <property type="nucleotide sequence ID" value="NZ_JAUYVU010000011.1"/>
</dbReference>
<name>A0A2G1BSL8_9FLAO</name>
<organism evidence="3 4">
    <name type="scientific">Tenacibaculum discolor</name>
    <dbReference type="NCBI Taxonomy" id="361581"/>
    <lineage>
        <taxon>Bacteria</taxon>
        <taxon>Pseudomonadati</taxon>
        <taxon>Bacteroidota</taxon>
        <taxon>Flavobacteriia</taxon>
        <taxon>Flavobacteriales</taxon>
        <taxon>Flavobacteriaceae</taxon>
        <taxon>Tenacibaculum</taxon>
    </lineage>
</organism>
<reference evidence="3 4" key="1">
    <citation type="journal article" date="2016" name="Nat. Commun.">
        <title>Microbial interactions lead to rapid micro-scale successions on model marine particles.</title>
        <authorList>
            <person name="Datta M.S."/>
            <person name="Sliwerska E."/>
            <person name="Gore J."/>
            <person name="Polz M.F."/>
            <person name="Cordero O.X."/>
        </authorList>
    </citation>
    <scope>NUCLEOTIDE SEQUENCE [LARGE SCALE GENOMIC DNA]</scope>
    <source>
        <strain evidence="3 4">4G03</strain>
    </source>
</reference>
<protein>
    <submittedName>
        <fullName evidence="2">DUF4625 domain-containing protein</fullName>
    </submittedName>
</protein>
<comment type="caution">
    <text evidence="3">The sequence shown here is derived from an EMBL/GenBank/DDBJ whole genome shotgun (WGS) entry which is preliminary data.</text>
</comment>
<dbReference type="EMBL" id="PDUU01000009">
    <property type="protein sequence ID" value="PHN97071.1"/>
    <property type="molecule type" value="Genomic_DNA"/>
</dbReference>
<feature type="chain" id="PRO_5013592002" evidence="1">
    <location>
        <begin position="25"/>
        <end position="157"/>
    </location>
</feature>
<evidence type="ECO:0000313" key="2">
    <source>
        <dbReference type="EMBL" id="MDP2542553.1"/>
    </source>
</evidence>
<evidence type="ECO:0000313" key="3">
    <source>
        <dbReference type="EMBL" id="PHN97071.1"/>
    </source>
</evidence>
<keyword evidence="1" id="KW-0732">Signal</keyword>
<dbReference type="EMBL" id="JAUYVU010000011">
    <property type="protein sequence ID" value="MDP2542553.1"/>
    <property type="molecule type" value="Genomic_DNA"/>
</dbReference>
<accession>A0A2G1BSL8</accession>
<sequence>MKLLKITCVLLLLAILNISCSSESEEPDTEKPTITLNYNEGFPKSCTVLEKGKEYTIRVKVSDNIALATYAIDIHHNFDHHTHDDQDSNCELSPIKDPVSPLIFMENYTIDNNRNEYEVVQNITIPADIDSGDYHCQISVIDVTGWQSRTSVDIKIE</sequence>
<dbReference type="Proteomes" id="UP000222163">
    <property type="component" value="Unassembled WGS sequence"/>
</dbReference>
<dbReference type="Gene3D" id="2.60.40.4140">
    <property type="match status" value="1"/>
</dbReference>
<reference evidence="2 5" key="3">
    <citation type="submission" date="2023-07" db="EMBL/GenBank/DDBJ databases">
        <title>Genome content predicts the carbon catabolic preferences of heterotrophic bacteria.</title>
        <authorList>
            <person name="Gralka M."/>
        </authorList>
    </citation>
    <scope>NUCLEOTIDE SEQUENCE [LARGE SCALE GENOMIC DNA]</scope>
    <source>
        <strain evidence="2 5">4G03</strain>
    </source>
</reference>